<proteinExistence type="predicted"/>
<sequence>MDVDGVIYVAPVPEGPIRILTGSAAEIWVAVFTGTPDSVVERVALTFEAELIDIRSAVEGFVSGLLADGLVARR</sequence>
<comment type="caution">
    <text evidence="1">The sequence shown here is derived from an EMBL/GenBank/DDBJ whole genome shotgun (WGS) entry which is preliminary data.</text>
</comment>
<evidence type="ECO:0008006" key="2">
    <source>
        <dbReference type="Google" id="ProtNLM"/>
    </source>
</evidence>
<dbReference type="AlphaFoldDB" id="A0A645ERT9"/>
<gene>
    <name evidence="1" type="ORF">SDC9_151982</name>
</gene>
<protein>
    <recommendedName>
        <fullName evidence="2">Coenzyme PQQ synthesis protein D</fullName>
    </recommendedName>
</protein>
<dbReference type="EMBL" id="VSSQ01050653">
    <property type="protein sequence ID" value="MPN04735.1"/>
    <property type="molecule type" value="Genomic_DNA"/>
</dbReference>
<dbReference type="InterPro" id="IPR008792">
    <property type="entry name" value="PQQD"/>
</dbReference>
<accession>A0A645ERT9</accession>
<evidence type="ECO:0000313" key="1">
    <source>
        <dbReference type="EMBL" id="MPN04735.1"/>
    </source>
</evidence>
<name>A0A645ERT9_9ZZZZ</name>
<dbReference type="Pfam" id="PF05402">
    <property type="entry name" value="PqqD"/>
    <property type="match status" value="1"/>
</dbReference>
<reference evidence="1" key="1">
    <citation type="submission" date="2019-08" db="EMBL/GenBank/DDBJ databases">
        <authorList>
            <person name="Kucharzyk K."/>
            <person name="Murdoch R.W."/>
            <person name="Higgins S."/>
            <person name="Loffler F."/>
        </authorList>
    </citation>
    <scope>NUCLEOTIDE SEQUENCE</scope>
</reference>
<organism evidence="1">
    <name type="scientific">bioreactor metagenome</name>
    <dbReference type="NCBI Taxonomy" id="1076179"/>
    <lineage>
        <taxon>unclassified sequences</taxon>
        <taxon>metagenomes</taxon>
        <taxon>ecological metagenomes</taxon>
    </lineage>
</organism>